<keyword evidence="5" id="KW-0788">Thiol protease</keyword>
<dbReference type="InParanoid" id="B3M583"/>
<dbReference type="InterPro" id="IPR029030">
    <property type="entry name" value="Caspase-like_dom_sf"/>
</dbReference>
<proteinExistence type="inferred from homology"/>
<organism evidence="12 13">
    <name type="scientific">Drosophila ananassae</name>
    <name type="common">Fruit fly</name>
    <dbReference type="NCBI Taxonomy" id="7217"/>
    <lineage>
        <taxon>Eukaryota</taxon>
        <taxon>Metazoa</taxon>
        <taxon>Ecdysozoa</taxon>
        <taxon>Arthropoda</taxon>
        <taxon>Hexapoda</taxon>
        <taxon>Insecta</taxon>
        <taxon>Pterygota</taxon>
        <taxon>Neoptera</taxon>
        <taxon>Endopterygota</taxon>
        <taxon>Diptera</taxon>
        <taxon>Brachycera</taxon>
        <taxon>Muscomorpha</taxon>
        <taxon>Ephydroidea</taxon>
        <taxon>Drosophilidae</taxon>
        <taxon>Drosophila</taxon>
        <taxon>Sophophora</taxon>
    </lineage>
</organism>
<dbReference type="EMBL" id="CH902618">
    <property type="protein sequence ID" value="EDV40588.1"/>
    <property type="molecule type" value="Genomic_DNA"/>
</dbReference>
<dbReference type="InterPro" id="IPR011029">
    <property type="entry name" value="DEATH-like_dom_sf"/>
</dbReference>
<dbReference type="OrthoDB" id="6097640at2759"/>
<dbReference type="InterPro" id="IPR002138">
    <property type="entry name" value="Pept_C14_p10"/>
</dbReference>
<dbReference type="GO" id="GO:0046667">
    <property type="term" value="P:compound eye retinal cell programmed cell death"/>
    <property type="evidence" value="ECO:0007669"/>
    <property type="project" value="EnsemblMetazoa"/>
</dbReference>
<dbReference type="Gene3D" id="1.10.533.10">
    <property type="entry name" value="Death Domain, Fas"/>
    <property type="match status" value="1"/>
</dbReference>
<dbReference type="GO" id="GO:0035070">
    <property type="term" value="P:salivary gland histolysis"/>
    <property type="evidence" value="ECO:0007669"/>
    <property type="project" value="EnsemblMetazoa"/>
</dbReference>
<dbReference type="InterPro" id="IPR002398">
    <property type="entry name" value="Pept_C14"/>
</dbReference>
<dbReference type="GO" id="GO:0016540">
    <property type="term" value="P:protein autoprocessing"/>
    <property type="evidence" value="ECO:0007669"/>
    <property type="project" value="EnsemblMetazoa"/>
</dbReference>
<dbReference type="GO" id="GO:0022416">
    <property type="term" value="P:chaeta development"/>
    <property type="evidence" value="ECO:0007669"/>
    <property type="project" value="EnsemblMetazoa"/>
</dbReference>
<dbReference type="InterPro" id="IPR033139">
    <property type="entry name" value="Caspase_cys_AS"/>
</dbReference>
<dbReference type="KEGG" id="dan:6493453"/>
<dbReference type="PIRSF" id="PIRSF038001">
    <property type="entry name" value="Caspase_ICE"/>
    <property type="match status" value="1"/>
</dbReference>
<dbReference type="SMART" id="SM00115">
    <property type="entry name" value="CASc"/>
    <property type="match status" value="1"/>
</dbReference>
<dbReference type="GO" id="GO:0008258">
    <property type="term" value="P:head involution"/>
    <property type="evidence" value="ECO:0007669"/>
    <property type="project" value="EnsemblMetazoa"/>
</dbReference>
<dbReference type="Pfam" id="PF00656">
    <property type="entry name" value="Peptidase_C14"/>
    <property type="match status" value="1"/>
</dbReference>
<dbReference type="PROSITE" id="PS50208">
    <property type="entry name" value="CASPASE_P20"/>
    <property type="match status" value="1"/>
</dbReference>
<protein>
    <submittedName>
        <fullName evidence="12">Uncharacterized protein</fullName>
    </submittedName>
</protein>
<dbReference type="Proteomes" id="UP000007801">
    <property type="component" value="Unassembled WGS sequence"/>
</dbReference>
<evidence type="ECO:0000256" key="6">
    <source>
        <dbReference type="ARBA" id="ARBA00023145"/>
    </source>
</evidence>
<dbReference type="GeneID" id="6493453"/>
<evidence type="ECO:0000256" key="3">
    <source>
        <dbReference type="ARBA" id="ARBA00022703"/>
    </source>
</evidence>
<dbReference type="GO" id="GO:0097300">
    <property type="term" value="P:programmed necrotic cell death"/>
    <property type="evidence" value="ECO:0007669"/>
    <property type="project" value="EnsemblMetazoa"/>
</dbReference>
<dbReference type="GO" id="GO:0008340">
    <property type="term" value="P:determination of adult lifespan"/>
    <property type="evidence" value="ECO:0007669"/>
    <property type="project" value="EnsemblMetazoa"/>
</dbReference>
<dbReference type="GO" id="GO:0048813">
    <property type="term" value="P:dendrite morphogenesis"/>
    <property type="evidence" value="ECO:0007669"/>
    <property type="project" value="EnsemblMetazoa"/>
</dbReference>
<evidence type="ECO:0000313" key="13">
    <source>
        <dbReference type="Proteomes" id="UP000007801"/>
    </source>
</evidence>
<evidence type="ECO:0000259" key="11">
    <source>
        <dbReference type="PROSITE" id="PS50209"/>
    </source>
</evidence>
<dbReference type="PANTHER" id="PTHR47901">
    <property type="entry name" value="CASPASE RECRUITMENT DOMAIN-CONTAINING PROTEIN 18"/>
    <property type="match status" value="1"/>
</dbReference>
<dbReference type="CDD" id="cd01671">
    <property type="entry name" value="CARD"/>
    <property type="match status" value="1"/>
</dbReference>
<dbReference type="GO" id="GO:0008285">
    <property type="term" value="P:negative regulation of cell population proliferation"/>
    <property type="evidence" value="ECO:0007669"/>
    <property type="project" value="EnsemblMetazoa"/>
</dbReference>
<dbReference type="AlphaFoldDB" id="B3M583"/>
<dbReference type="GO" id="GO:0005634">
    <property type="term" value="C:nucleus"/>
    <property type="evidence" value="ECO:0007669"/>
    <property type="project" value="EnsemblMetazoa"/>
</dbReference>
<dbReference type="GO" id="GO:0043293">
    <property type="term" value="C:apoptosome"/>
    <property type="evidence" value="ECO:0007669"/>
    <property type="project" value="EnsemblMetazoa"/>
</dbReference>
<dbReference type="OMA" id="VCYANTP"/>
<keyword evidence="4 12" id="KW-0378">Hydrolase</keyword>
<dbReference type="InterPro" id="IPR001315">
    <property type="entry name" value="CARD"/>
</dbReference>
<dbReference type="FunCoup" id="B3M583">
    <property type="interactions" value="136"/>
</dbReference>
<accession>B3M583</accession>
<reference evidence="12 13" key="1">
    <citation type="journal article" date="2007" name="Nature">
        <title>Evolution of genes and genomes on the Drosophila phylogeny.</title>
        <authorList>
            <consortium name="Drosophila 12 Genomes Consortium"/>
            <person name="Clark A.G."/>
            <person name="Eisen M.B."/>
            <person name="Smith D.R."/>
            <person name="Bergman C.M."/>
            <person name="Oliver B."/>
            <person name="Markow T.A."/>
            <person name="Kaufman T.C."/>
            <person name="Kellis M."/>
            <person name="Gelbart W."/>
            <person name="Iyer V.N."/>
            <person name="Pollard D.A."/>
            <person name="Sackton T.B."/>
            <person name="Larracuente A.M."/>
            <person name="Singh N.D."/>
            <person name="Abad J.P."/>
            <person name="Abt D.N."/>
            <person name="Adryan B."/>
            <person name="Aguade M."/>
            <person name="Akashi H."/>
            <person name="Anderson W.W."/>
            <person name="Aquadro C.F."/>
            <person name="Ardell D.H."/>
            <person name="Arguello R."/>
            <person name="Artieri C.G."/>
            <person name="Barbash D.A."/>
            <person name="Barker D."/>
            <person name="Barsanti P."/>
            <person name="Batterham P."/>
            <person name="Batzoglou S."/>
            <person name="Begun D."/>
            <person name="Bhutkar A."/>
            <person name="Blanco E."/>
            <person name="Bosak S.A."/>
            <person name="Bradley R.K."/>
            <person name="Brand A.D."/>
            <person name="Brent M.R."/>
            <person name="Brooks A.N."/>
            <person name="Brown R.H."/>
            <person name="Butlin R.K."/>
            <person name="Caggese C."/>
            <person name="Calvi B.R."/>
            <person name="Bernardo de Carvalho A."/>
            <person name="Caspi A."/>
            <person name="Castrezana S."/>
            <person name="Celniker S.E."/>
            <person name="Chang J.L."/>
            <person name="Chapple C."/>
            <person name="Chatterji S."/>
            <person name="Chinwalla A."/>
            <person name="Civetta A."/>
            <person name="Clifton S.W."/>
            <person name="Comeron J.M."/>
            <person name="Costello J.C."/>
            <person name="Coyne J.A."/>
            <person name="Daub J."/>
            <person name="David R.G."/>
            <person name="Delcher A.L."/>
            <person name="Delehaunty K."/>
            <person name="Do C.B."/>
            <person name="Ebling H."/>
            <person name="Edwards K."/>
            <person name="Eickbush T."/>
            <person name="Evans J.D."/>
            <person name="Filipski A."/>
            <person name="Findeiss S."/>
            <person name="Freyhult E."/>
            <person name="Fulton L."/>
            <person name="Fulton R."/>
            <person name="Garcia A.C."/>
            <person name="Gardiner A."/>
            <person name="Garfield D.A."/>
            <person name="Garvin B.E."/>
            <person name="Gibson G."/>
            <person name="Gilbert D."/>
            <person name="Gnerre S."/>
            <person name="Godfrey J."/>
            <person name="Good R."/>
            <person name="Gotea V."/>
            <person name="Gravely B."/>
            <person name="Greenberg A.J."/>
            <person name="Griffiths-Jones S."/>
            <person name="Gross S."/>
            <person name="Guigo R."/>
            <person name="Gustafson E.A."/>
            <person name="Haerty W."/>
            <person name="Hahn M.W."/>
            <person name="Halligan D.L."/>
            <person name="Halpern A.L."/>
            <person name="Halter G.M."/>
            <person name="Han M.V."/>
            <person name="Heger A."/>
            <person name="Hillier L."/>
            <person name="Hinrichs A.S."/>
            <person name="Holmes I."/>
            <person name="Hoskins R.A."/>
            <person name="Hubisz M.J."/>
            <person name="Hultmark D."/>
            <person name="Huntley M.A."/>
            <person name="Jaffe D.B."/>
            <person name="Jagadeeshan S."/>
            <person name="Jeck W.R."/>
            <person name="Johnson J."/>
            <person name="Jones C.D."/>
            <person name="Jordan W.C."/>
            <person name="Karpen G.H."/>
            <person name="Kataoka E."/>
            <person name="Keightley P.D."/>
            <person name="Kheradpour P."/>
            <person name="Kirkness E.F."/>
            <person name="Koerich L.B."/>
            <person name="Kristiansen K."/>
            <person name="Kudrna D."/>
            <person name="Kulathinal R.J."/>
            <person name="Kumar S."/>
            <person name="Kwok R."/>
            <person name="Lander E."/>
            <person name="Langley C.H."/>
            <person name="Lapoint R."/>
            <person name="Lazzaro B.P."/>
            <person name="Lee S.J."/>
            <person name="Levesque L."/>
            <person name="Li R."/>
            <person name="Lin C.F."/>
            <person name="Lin M.F."/>
            <person name="Lindblad-Toh K."/>
            <person name="Llopart A."/>
            <person name="Long M."/>
            <person name="Low L."/>
            <person name="Lozovsky E."/>
            <person name="Lu J."/>
            <person name="Luo M."/>
            <person name="Machado C.A."/>
            <person name="Makalowski W."/>
            <person name="Marzo M."/>
            <person name="Matsuda M."/>
            <person name="Matzkin L."/>
            <person name="McAllister B."/>
            <person name="McBride C.S."/>
            <person name="McKernan B."/>
            <person name="McKernan K."/>
            <person name="Mendez-Lago M."/>
            <person name="Minx P."/>
            <person name="Mollenhauer M.U."/>
            <person name="Montooth K."/>
            <person name="Mount S.M."/>
            <person name="Mu X."/>
            <person name="Myers E."/>
            <person name="Negre B."/>
            <person name="Newfeld S."/>
            <person name="Nielsen R."/>
            <person name="Noor M.A."/>
            <person name="O'Grady P."/>
            <person name="Pachter L."/>
            <person name="Papaceit M."/>
            <person name="Parisi M.J."/>
            <person name="Parisi M."/>
            <person name="Parts L."/>
            <person name="Pedersen J.S."/>
            <person name="Pesole G."/>
            <person name="Phillippy A.M."/>
            <person name="Ponting C.P."/>
            <person name="Pop M."/>
            <person name="Porcelli D."/>
            <person name="Powell J.R."/>
            <person name="Prohaska S."/>
            <person name="Pruitt K."/>
            <person name="Puig M."/>
            <person name="Quesneville H."/>
            <person name="Ram K.R."/>
            <person name="Rand D."/>
            <person name="Rasmussen M.D."/>
            <person name="Reed L.K."/>
            <person name="Reenan R."/>
            <person name="Reily A."/>
            <person name="Remington K.A."/>
            <person name="Rieger T.T."/>
            <person name="Ritchie M.G."/>
            <person name="Robin C."/>
            <person name="Rogers Y.H."/>
            <person name="Rohde C."/>
            <person name="Rozas J."/>
            <person name="Rubenfield M.J."/>
            <person name="Ruiz A."/>
            <person name="Russo S."/>
            <person name="Salzberg S.L."/>
            <person name="Sanchez-Gracia A."/>
            <person name="Saranga D.J."/>
            <person name="Sato H."/>
            <person name="Schaeffer S.W."/>
            <person name="Schatz M.C."/>
            <person name="Schlenke T."/>
            <person name="Schwartz R."/>
            <person name="Segarra C."/>
            <person name="Singh R.S."/>
            <person name="Sirot L."/>
            <person name="Sirota M."/>
            <person name="Sisneros N.B."/>
            <person name="Smith C.D."/>
            <person name="Smith T.F."/>
            <person name="Spieth J."/>
            <person name="Stage D.E."/>
            <person name="Stark A."/>
            <person name="Stephan W."/>
            <person name="Strausberg R.L."/>
            <person name="Strempel S."/>
            <person name="Sturgill D."/>
            <person name="Sutton G."/>
            <person name="Sutton G.G."/>
            <person name="Tao W."/>
            <person name="Teichmann S."/>
            <person name="Tobari Y.N."/>
            <person name="Tomimura Y."/>
            <person name="Tsolas J.M."/>
            <person name="Valente V.L."/>
            <person name="Venter E."/>
            <person name="Venter J.C."/>
            <person name="Vicario S."/>
            <person name="Vieira F.G."/>
            <person name="Vilella A.J."/>
            <person name="Villasante A."/>
            <person name="Walenz B."/>
            <person name="Wang J."/>
            <person name="Wasserman M."/>
            <person name="Watts T."/>
            <person name="Wilson D."/>
            <person name="Wilson R.K."/>
            <person name="Wing R.A."/>
            <person name="Wolfner M.F."/>
            <person name="Wong A."/>
            <person name="Wong G.K."/>
            <person name="Wu C.I."/>
            <person name="Wu G."/>
            <person name="Yamamoto D."/>
            <person name="Yang H.P."/>
            <person name="Yang S.P."/>
            <person name="Yorke J.A."/>
            <person name="Yoshida K."/>
            <person name="Zdobnov E."/>
            <person name="Zhang P."/>
            <person name="Zhang Y."/>
            <person name="Zimin A.V."/>
            <person name="Baldwin J."/>
            <person name="Abdouelleil A."/>
            <person name="Abdulkadir J."/>
            <person name="Abebe A."/>
            <person name="Abera B."/>
            <person name="Abreu J."/>
            <person name="Acer S.C."/>
            <person name="Aftuck L."/>
            <person name="Alexander A."/>
            <person name="An P."/>
            <person name="Anderson E."/>
            <person name="Anderson S."/>
            <person name="Arachi H."/>
            <person name="Azer M."/>
            <person name="Bachantsang P."/>
            <person name="Barry A."/>
            <person name="Bayul T."/>
            <person name="Berlin A."/>
            <person name="Bessette D."/>
            <person name="Bloom T."/>
            <person name="Blye J."/>
            <person name="Boguslavskiy L."/>
            <person name="Bonnet C."/>
            <person name="Boukhgalter B."/>
            <person name="Bourzgui I."/>
            <person name="Brown A."/>
            <person name="Cahill P."/>
            <person name="Channer S."/>
            <person name="Cheshatsang Y."/>
            <person name="Chuda L."/>
            <person name="Citroen M."/>
            <person name="Collymore A."/>
            <person name="Cooke P."/>
            <person name="Costello M."/>
            <person name="D'Aco K."/>
            <person name="Daza R."/>
            <person name="De Haan G."/>
            <person name="DeGray S."/>
            <person name="DeMaso C."/>
            <person name="Dhargay N."/>
            <person name="Dooley K."/>
            <person name="Dooley E."/>
            <person name="Doricent M."/>
            <person name="Dorje P."/>
            <person name="Dorjee K."/>
            <person name="Dupes A."/>
            <person name="Elong R."/>
            <person name="Falk J."/>
            <person name="Farina A."/>
            <person name="Faro S."/>
            <person name="Ferguson D."/>
            <person name="Fisher S."/>
            <person name="Foley C.D."/>
            <person name="Franke A."/>
            <person name="Friedrich D."/>
            <person name="Gadbois L."/>
            <person name="Gearin G."/>
            <person name="Gearin C.R."/>
            <person name="Giannoukos G."/>
            <person name="Goode T."/>
            <person name="Graham J."/>
            <person name="Grandbois E."/>
            <person name="Grewal S."/>
            <person name="Gyaltsen K."/>
            <person name="Hafez N."/>
            <person name="Hagos B."/>
            <person name="Hall J."/>
            <person name="Henson C."/>
            <person name="Hollinger A."/>
            <person name="Honan T."/>
            <person name="Huard M.D."/>
            <person name="Hughes L."/>
            <person name="Hurhula B."/>
            <person name="Husby M.E."/>
            <person name="Kamat A."/>
            <person name="Kanga B."/>
            <person name="Kashin S."/>
            <person name="Khazanovich D."/>
            <person name="Kisner P."/>
            <person name="Lance K."/>
            <person name="Lara M."/>
            <person name="Lee W."/>
            <person name="Lennon N."/>
            <person name="Letendre F."/>
            <person name="LeVine R."/>
            <person name="Lipovsky A."/>
            <person name="Liu X."/>
            <person name="Liu J."/>
            <person name="Liu S."/>
            <person name="Lokyitsang T."/>
            <person name="Lokyitsang Y."/>
            <person name="Lubonja R."/>
            <person name="Lui A."/>
            <person name="MacDonald P."/>
            <person name="Magnisalis V."/>
            <person name="Maru K."/>
            <person name="Matthews C."/>
            <person name="McCusker W."/>
            <person name="McDonough S."/>
            <person name="Mehta T."/>
            <person name="Meldrim J."/>
            <person name="Meneus L."/>
            <person name="Mihai O."/>
            <person name="Mihalev A."/>
            <person name="Mihova T."/>
            <person name="Mittelman R."/>
            <person name="Mlenga V."/>
            <person name="Montmayeur A."/>
            <person name="Mulrain L."/>
            <person name="Navidi A."/>
            <person name="Naylor J."/>
            <person name="Negash T."/>
            <person name="Nguyen T."/>
            <person name="Nguyen N."/>
            <person name="Nicol R."/>
            <person name="Norbu C."/>
            <person name="Norbu N."/>
            <person name="Novod N."/>
            <person name="O'Neill B."/>
            <person name="Osman S."/>
            <person name="Markiewicz E."/>
            <person name="Oyono O.L."/>
            <person name="Patti C."/>
            <person name="Phunkhang P."/>
            <person name="Pierre F."/>
            <person name="Priest M."/>
            <person name="Raghuraman S."/>
            <person name="Rege F."/>
            <person name="Reyes R."/>
            <person name="Rise C."/>
            <person name="Rogov P."/>
            <person name="Ross K."/>
            <person name="Ryan E."/>
            <person name="Settipalli S."/>
            <person name="Shea T."/>
            <person name="Sherpa N."/>
            <person name="Shi L."/>
            <person name="Shih D."/>
            <person name="Sparrow T."/>
            <person name="Spaulding J."/>
            <person name="Stalker J."/>
            <person name="Stange-Thomann N."/>
            <person name="Stavropoulos S."/>
            <person name="Stone C."/>
            <person name="Strader C."/>
            <person name="Tesfaye S."/>
            <person name="Thomson T."/>
            <person name="Thoulutsang Y."/>
            <person name="Thoulutsang D."/>
            <person name="Topham K."/>
            <person name="Topping I."/>
            <person name="Tsamla T."/>
            <person name="Vassiliev H."/>
            <person name="Vo A."/>
            <person name="Wangchuk T."/>
            <person name="Wangdi T."/>
            <person name="Weiand M."/>
            <person name="Wilkinson J."/>
            <person name="Wilson A."/>
            <person name="Yadav S."/>
            <person name="Young G."/>
            <person name="Yu Q."/>
            <person name="Zembek L."/>
            <person name="Zhong D."/>
            <person name="Zimmer A."/>
            <person name="Zwirko Z."/>
            <person name="Jaffe D.B."/>
            <person name="Alvarez P."/>
            <person name="Brockman W."/>
            <person name="Butler J."/>
            <person name="Chin C."/>
            <person name="Gnerre S."/>
            <person name="Grabherr M."/>
            <person name="Kleber M."/>
            <person name="Mauceli E."/>
            <person name="MacCallum I."/>
        </authorList>
    </citation>
    <scope>NUCLEOTIDE SEQUENCE [LARGE SCALE GENOMIC DNA]</scope>
    <source>
        <strain evidence="13">Tucson 14024-0371.13</strain>
    </source>
</reference>
<feature type="active site" evidence="7">
    <location>
        <position position="317"/>
    </location>
</feature>
<dbReference type="GO" id="GO:0007417">
    <property type="term" value="P:central nervous system development"/>
    <property type="evidence" value="ECO:0007669"/>
    <property type="project" value="EnsemblMetazoa"/>
</dbReference>
<dbReference type="GO" id="GO:0042981">
    <property type="term" value="P:regulation of apoptotic process"/>
    <property type="evidence" value="ECO:0007669"/>
    <property type="project" value="InterPro"/>
</dbReference>
<dbReference type="GO" id="GO:0035006">
    <property type="term" value="P:melanization defense response"/>
    <property type="evidence" value="ECO:0007669"/>
    <property type="project" value="EnsemblMetazoa"/>
</dbReference>
<feature type="domain" description="Caspase family p10" evidence="9">
    <location>
        <begin position="356"/>
        <end position="444"/>
    </location>
</feature>
<dbReference type="InterPro" id="IPR015917">
    <property type="entry name" value="Pept_C14A"/>
</dbReference>
<evidence type="ECO:0000256" key="5">
    <source>
        <dbReference type="ARBA" id="ARBA00022807"/>
    </source>
</evidence>
<feature type="active site" evidence="7">
    <location>
        <position position="270"/>
    </location>
</feature>
<evidence type="ECO:0000256" key="4">
    <source>
        <dbReference type="ARBA" id="ARBA00022801"/>
    </source>
</evidence>
<evidence type="ECO:0000313" key="12">
    <source>
        <dbReference type="EMBL" id="EDV40588.1"/>
    </source>
</evidence>
<dbReference type="CTD" id="39173"/>
<dbReference type="GO" id="GO:0004197">
    <property type="term" value="F:cysteine-type endopeptidase activity"/>
    <property type="evidence" value="ECO:0007669"/>
    <property type="project" value="EnsemblMetazoa"/>
</dbReference>
<dbReference type="GO" id="GO:0005886">
    <property type="term" value="C:plasma membrane"/>
    <property type="evidence" value="ECO:0007669"/>
    <property type="project" value="EnsemblMetazoa"/>
</dbReference>
<comment type="similarity">
    <text evidence="1 8">Belongs to the peptidase C14A family.</text>
</comment>
<name>B3M583_DROAN</name>
<evidence type="ECO:0000256" key="8">
    <source>
        <dbReference type="RuleBase" id="RU003971"/>
    </source>
</evidence>
<dbReference type="Gene3D" id="3.40.50.1460">
    <property type="match status" value="1"/>
</dbReference>
<dbReference type="InterPro" id="IPR011600">
    <property type="entry name" value="Pept_C14_caspase"/>
</dbReference>
<evidence type="ECO:0000256" key="2">
    <source>
        <dbReference type="ARBA" id="ARBA00022670"/>
    </source>
</evidence>
<evidence type="ECO:0000259" key="10">
    <source>
        <dbReference type="PROSITE" id="PS50208"/>
    </source>
</evidence>
<keyword evidence="13" id="KW-1185">Reference proteome</keyword>
<dbReference type="GO" id="GO:0031638">
    <property type="term" value="P:zymogen activation"/>
    <property type="evidence" value="ECO:0007669"/>
    <property type="project" value="EnsemblMetazoa"/>
</dbReference>
<evidence type="ECO:0000256" key="1">
    <source>
        <dbReference type="ARBA" id="ARBA00010134"/>
    </source>
</evidence>
<dbReference type="GO" id="GO:0035234">
    <property type="term" value="P:ectopic germ cell programmed cell death"/>
    <property type="evidence" value="ECO:0007669"/>
    <property type="project" value="EnsemblMetazoa"/>
</dbReference>
<dbReference type="GO" id="GO:0007291">
    <property type="term" value="P:sperm individualization"/>
    <property type="evidence" value="ECO:0007669"/>
    <property type="project" value="EnsemblMetazoa"/>
</dbReference>
<gene>
    <name evidence="12" type="primary">Dana\GF10584</name>
    <name evidence="12" type="synonym">dana_GLEANR_10538</name>
    <name evidence="12" type="ORF">GF10584</name>
</gene>
<dbReference type="SMR" id="B3M583"/>
<dbReference type="InterPro" id="IPR001309">
    <property type="entry name" value="Pept_C14_p20"/>
</dbReference>
<dbReference type="STRING" id="7217.B3M583"/>
<dbReference type="PhylomeDB" id="B3M583"/>
<feature type="domain" description="CARD" evidence="11">
    <location>
        <begin position="10"/>
        <end position="108"/>
    </location>
</feature>
<dbReference type="PROSITE" id="PS50209">
    <property type="entry name" value="CARD"/>
    <property type="match status" value="1"/>
</dbReference>
<dbReference type="PANTHER" id="PTHR47901:SF8">
    <property type="entry name" value="CASPASE-3"/>
    <property type="match status" value="1"/>
</dbReference>
<dbReference type="eggNOG" id="KOG3573">
    <property type="taxonomic scope" value="Eukaryota"/>
</dbReference>
<dbReference type="GO" id="GO:0016322">
    <property type="term" value="P:neuron remodeling"/>
    <property type="evidence" value="ECO:0007669"/>
    <property type="project" value="EnsemblMetazoa"/>
</dbReference>
<feature type="domain" description="Caspase family p20" evidence="10">
    <location>
        <begin position="193"/>
        <end position="321"/>
    </location>
</feature>
<keyword evidence="6" id="KW-0865">Zymogen</keyword>
<dbReference type="MEROPS" id="C14.019"/>
<dbReference type="HOGENOM" id="CLU_036904_5_2_1"/>
<keyword evidence="2" id="KW-0645">Protease</keyword>
<dbReference type="PRINTS" id="PR00376">
    <property type="entry name" value="IL1BCENZYME"/>
</dbReference>
<dbReference type="PROSITE" id="PS01122">
    <property type="entry name" value="CASPASE_CYS"/>
    <property type="match status" value="1"/>
</dbReference>
<dbReference type="GO" id="GO:0007516">
    <property type="term" value="P:hemocyte development"/>
    <property type="evidence" value="ECO:0007669"/>
    <property type="project" value="EnsemblMetazoa"/>
</dbReference>
<dbReference type="SUPFAM" id="SSF52129">
    <property type="entry name" value="Caspase-like"/>
    <property type="match status" value="1"/>
</dbReference>
<dbReference type="GO" id="GO:0042803">
    <property type="term" value="F:protein homodimerization activity"/>
    <property type="evidence" value="ECO:0007669"/>
    <property type="project" value="EnsemblMetazoa"/>
</dbReference>
<dbReference type="SUPFAM" id="SSF47986">
    <property type="entry name" value="DEATH domain"/>
    <property type="match status" value="1"/>
</dbReference>
<evidence type="ECO:0000256" key="7">
    <source>
        <dbReference type="PIRSR" id="PIRSR038001-1"/>
    </source>
</evidence>
<dbReference type="GO" id="GO:0045476">
    <property type="term" value="P:nurse cell apoptotic process"/>
    <property type="evidence" value="ECO:0007669"/>
    <property type="project" value="EnsemblMetazoa"/>
</dbReference>
<evidence type="ECO:0000259" key="9">
    <source>
        <dbReference type="PROSITE" id="PS50207"/>
    </source>
</evidence>
<sequence>MQPPNQEIGMPQKHRDHIIKNRDKLVRATNYSNLMNECVRVGILSSSMRSIIEDVNERFNMSAEEFLHSRHCKLFEKITRRGPKAYNMLIQALRNINCIEAAELLESVDETSSRPPFISIKERNTIRNSADIVDTPSSTQGDGACISKRKYGNPSAPLTPYTDPVTPGREVKKSDRIHKDDVVGTYKMQSRHNRGVLLMINIIDFQDPKRKRNGADVDSNSLIYLFREMGFTIFAFGNMDQKEFFDILNKVTSSSYARDTECFVMVLMTHGNRVDEVDKVEFHDGSVVDMQKIKNHFQAHISPNLVNKPKVLIFPFCRGDQPDLGQPKNMYDSMAHQEIMMPKEQPMVETEGMSSIYENVATLKDTLVCYANTPGYVTHRDPEMGSWYIQKFCHTMADHAHNLNLEEILKITNASVGNMRTMNGSMQTGSFDNIGFNDKLFFNPGFYLEE</sequence>
<dbReference type="PROSITE" id="PS50207">
    <property type="entry name" value="CASPASE_P10"/>
    <property type="match status" value="1"/>
</dbReference>
<dbReference type="GO" id="GO:0097194">
    <property type="term" value="P:execution phase of apoptosis"/>
    <property type="evidence" value="ECO:0007669"/>
    <property type="project" value="EnsemblMetazoa"/>
</dbReference>
<keyword evidence="3" id="KW-0053">Apoptosis</keyword>